<evidence type="ECO:0000256" key="1">
    <source>
        <dbReference type="ARBA" id="ARBA00009981"/>
    </source>
</evidence>
<name>A0A8J6P4W9_9BACT</name>
<evidence type="ECO:0000313" key="2">
    <source>
        <dbReference type="EMBL" id="MBC8432507.1"/>
    </source>
</evidence>
<reference evidence="2 3" key="1">
    <citation type="submission" date="2020-08" db="EMBL/GenBank/DDBJ databases">
        <title>Bridging the membrane lipid divide: bacteria of the FCB group superphylum have the potential to synthesize archaeal ether lipids.</title>
        <authorList>
            <person name="Villanueva L."/>
            <person name="Von Meijenfeldt F.A.B."/>
            <person name="Westbye A.B."/>
            <person name="Yadav S."/>
            <person name="Hopmans E.C."/>
            <person name="Dutilh B.E."/>
            <person name="Sinninghe Damste J.S."/>
        </authorList>
    </citation>
    <scope>NUCLEOTIDE SEQUENCE [LARGE SCALE GENOMIC DNA]</scope>
    <source>
        <strain evidence="2">NIOZ-UU17</strain>
    </source>
</reference>
<evidence type="ECO:0000313" key="3">
    <source>
        <dbReference type="Proteomes" id="UP000605201"/>
    </source>
</evidence>
<proteinExistence type="inferred from homology"/>
<accession>A0A8J6P4W9</accession>
<protein>
    <submittedName>
        <fullName evidence="2">Type II toxin-antitoxin system Phd/YefM family antitoxin</fullName>
    </submittedName>
</protein>
<dbReference type="Proteomes" id="UP000605201">
    <property type="component" value="Unassembled WGS sequence"/>
</dbReference>
<dbReference type="SUPFAM" id="SSF143120">
    <property type="entry name" value="YefM-like"/>
    <property type="match status" value="1"/>
</dbReference>
<dbReference type="InterPro" id="IPR036165">
    <property type="entry name" value="YefM-like_sf"/>
</dbReference>
<gene>
    <name evidence="2" type="ORF">H8D96_11375</name>
</gene>
<comment type="similarity">
    <text evidence="1">Belongs to the phD/YefM antitoxin family.</text>
</comment>
<dbReference type="EMBL" id="JACNIG010000227">
    <property type="protein sequence ID" value="MBC8432507.1"/>
    <property type="molecule type" value="Genomic_DNA"/>
</dbReference>
<dbReference type="AlphaFoldDB" id="A0A8J6P4W9"/>
<sequence>MKFLSVRDLKTKSAQVWKELPGQKEMIVTSNGRPIALLSSINENNLEQVLTAFRHARATNAVALLQYESSQKETDKISMDEIDAEIRAVRSKRKK</sequence>
<comment type="caution">
    <text evidence="2">The sequence shown here is derived from an EMBL/GenBank/DDBJ whole genome shotgun (WGS) entry which is preliminary data.</text>
</comment>
<organism evidence="2 3">
    <name type="scientific">Candidatus Desulfatibia vada</name>
    <dbReference type="NCBI Taxonomy" id="2841696"/>
    <lineage>
        <taxon>Bacteria</taxon>
        <taxon>Pseudomonadati</taxon>
        <taxon>Thermodesulfobacteriota</taxon>
        <taxon>Desulfobacteria</taxon>
        <taxon>Desulfobacterales</taxon>
        <taxon>Desulfobacterales incertae sedis</taxon>
        <taxon>Candidatus Desulfatibia</taxon>
    </lineage>
</organism>